<gene>
    <name evidence="1" type="ORF">CFP56_021291</name>
</gene>
<sequence>MTSLLGSPFKESTKEKRTLYQGSTVREFFLFITQTTISRWCPARLFPLRSLLRSLQVSRFEFHFMAGITMTPFIIFENAKNYNRFFID</sequence>
<reference evidence="1 2" key="1">
    <citation type="journal article" date="2018" name="Sci. Data">
        <title>The draft genome sequence of cork oak.</title>
        <authorList>
            <person name="Ramos A.M."/>
            <person name="Usie A."/>
            <person name="Barbosa P."/>
            <person name="Barros P.M."/>
            <person name="Capote T."/>
            <person name="Chaves I."/>
            <person name="Simoes F."/>
            <person name="Abreu I."/>
            <person name="Carrasquinho I."/>
            <person name="Faro C."/>
            <person name="Guimaraes J.B."/>
            <person name="Mendonca D."/>
            <person name="Nobrega F."/>
            <person name="Rodrigues L."/>
            <person name="Saibo N.J.M."/>
            <person name="Varela M.C."/>
            <person name="Egas C."/>
            <person name="Matos J."/>
            <person name="Miguel C.M."/>
            <person name="Oliveira M.M."/>
            <person name="Ricardo C.P."/>
            <person name="Goncalves S."/>
        </authorList>
    </citation>
    <scope>NUCLEOTIDE SEQUENCE [LARGE SCALE GENOMIC DNA]</scope>
    <source>
        <strain evidence="2">cv. HL8</strain>
    </source>
</reference>
<accession>A0AAW0KG21</accession>
<organism evidence="1 2">
    <name type="scientific">Quercus suber</name>
    <name type="common">Cork oak</name>
    <dbReference type="NCBI Taxonomy" id="58331"/>
    <lineage>
        <taxon>Eukaryota</taxon>
        <taxon>Viridiplantae</taxon>
        <taxon>Streptophyta</taxon>
        <taxon>Embryophyta</taxon>
        <taxon>Tracheophyta</taxon>
        <taxon>Spermatophyta</taxon>
        <taxon>Magnoliopsida</taxon>
        <taxon>eudicotyledons</taxon>
        <taxon>Gunneridae</taxon>
        <taxon>Pentapetalae</taxon>
        <taxon>rosids</taxon>
        <taxon>fabids</taxon>
        <taxon>Fagales</taxon>
        <taxon>Fagaceae</taxon>
        <taxon>Quercus</taxon>
    </lineage>
</organism>
<proteinExistence type="predicted"/>
<comment type="caution">
    <text evidence="1">The sequence shown here is derived from an EMBL/GenBank/DDBJ whole genome shotgun (WGS) entry which is preliminary data.</text>
</comment>
<dbReference type="AlphaFoldDB" id="A0AAW0KG21"/>
<evidence type="ECO:0000313" key="1">
    <source>
        <dbReference type="EMBL" id="KAK7837404.1"/>
    </source>
</evidence>
<evidence type="ECO:0000313" key="2">
    <source>
        <dbReference type="Proteomes" id="UP000237347"/>
    </source>
</evidence>
<protein>
    <submittedName>
        <fullName evidence="1">Uncharacterized protein</fullName>
    </submittedName>
</protein>
<dbReference type="Proteomes" id="UP000237347">
    <property type="component" value="Unassembled WGS sequence"/>
</dbReference>
<dbReference type="EMBL" id="PKMF04000330">
    <property type="protein sequence ID" value="KAK7837404.1"/>
    <property type="molecule type" value="Genomic_DNA"/>
</dbReference>
<name>A0AAW0KG21_QUESU</name>
<keyword evidence="2" id="KW-1185">Reference proteome</keyword>